<keyword evidence="4 6" id="KW-0472">Membrane</keyword>
<feature type="transmembrane region" description="Helical" evidence="6">
    <location>
        <begin position="488"/>
        <end position="507"/>
    </location>
</feature>
<comment type="subcellular location">
    <subcellularLocation>
        <location evidence="1">Membrane</location>
        <topology evidence="1">Multi-pass membrane protein</topology>
    </subcellularLocation>
</comment>
<gene>
    <name evidence="8" type="primary">TM7SF3</name>
</gene>
<evidence type="ECO:0000256" key="2">
    <source>
        <dbReference type="ARBA" id="ARBA00022692"/>
    </source>
</evidence>
<sequence length="606" mass="68454">MSSNFGMLFFIFFVIQVIINQYVYNQLVSETNGIQIELNIPRHVLLSSSLPYNEVNTHIQPKANYSFMSFQAHTLCKKVITSFLPYSKYGYENNASDSGIIQIVDNTSVTTYIGIDSNKIELIEVWLIAIAYKVLSPIPGGCCLTCALNIDPNIHISYDSIQTLLVFERASKSYVNTLDPPKCDDSDFPDSYSLTYDVYYLYLESKGYTKKGFYNAISKMTSPLDIKKHGTWLTQITGGHKLALHVQTVFGYGIVFNVIVSDQSRGLFSAYIPTVTFGCKLTLSDFSACIYKSTYGLVLLVILAIFGVVLCFAGFKYFHLFLFTCGTLLFWIISVILIANIVEKIDFKDLLVISSLWSILGGALFLFLNIFRKCIFISLLCVNIILALIVTSILFYTPFGGMDLWVQTNNFCIAFASIVTFITLVMLFFPKTSCYLCSSIIGSYLVILFANYFLQSSLHFIVQNVMLRLIDYKISINFLNPPFQKNELILVVIWFCLFIIGFFVQCYTTKKLPFNRHPVVSSMPKKCKNKTGSLNNERTPLCKNDQPVPRSYSTSSPPPDYFQGCSTASFQTNTYLNPSDGVQSSVNPYWNQVSSFQPLQYPVNPP</sequence>
<feature type="transmembrane region" description="Helical" evidence="6">
    <location>
        <begin position="7"/>
        <end position="24"/>
    </location>
</feature>
<feature type="transmembrane region" description="Helical" evidence="6">
    <location>
        <begin position="408"/>
        <end position="429"/>
    </location>
</feature>
<evidence type="ECO:0000256" key="5">
    <source>
        <dbReference type="SAM" id="MobiDB-lite"/>
    </source>
</evidence>
<feature type="domain" description="TM7S3/TM198-like" evidence="7">
    <location>
        <begin position="301"/>
        <end position="506"/>
    </location>
</feature>
<name>T2M4W7_HYDVU</name>
<dbReference type="OrthoDB" id="5967337at2759"/>
<dbReference type="InterPro" id="IPR025256">
    <property type="entry name" value="TM7S3/TM198-like_dom"/>
</dbReference>
<dbReference type="OMA" id="NVKPATC"/>
<evidence type="ECO:0000313" key="8">
    <source>
        <dbReference type="EMBL" id="CDG67086.1"/>
    </source>
</evidence>
<feature type="transmembrane region" description="Helical" evidence="6">
    <location>
        <begin position="375"/>
        <end position="396"/>
    </location>
</feature>
<feature type="transmembrane region" description="Helical" evidence="6">
    <location>
        <begin position="441"/>
        <end position="462"/>
    </location>
</feature>
<reference evidence="8" key="1">
    <citation type="journal article" date="2013" name="Genome Biol. Evol.">
        <title>Punctuated emergences of genetic and phenotypic innovations in eumetazoan, bilaterian, euteleostome, and hominidae ancestors.</title>
        <authorList>
            <person name="Wenger Y."/>
            <person name="Galliot B."/>
        </authorList>
    </citation>
    <scope>NUCLEOTIDE SEQUENCE</scope>
    <source>
        <tissue evidence="8">Whole animals</tissue>
    </source>
</reference>
<dbReference type="Pfam" id="PF25992">
    <property type="entry name" value="Ig_TM7SF3_N"/>
    <property type="match status" value="1"/>
</dbReference>
<accession>T2M4W7</accession>
<evidence type="ECO:0000256" key="3">
    <source>
        <dbReference type="ARBA" id="ARBA00022989"/>
    </source>
</evidence>
<evidence type="ECO:0000259" key="7">
    <source>
        <dbReference type="Pfam" id="PF13886"/>
    </source>
</evidence>
<dbReference type="EMBL" id="HAAD01000854">
    <property type="protein sequence ID" value="CDG67086.1"/>
    <property type="molecule type" value="mRNA"/>
</dbReference>
<dbReference type="PANTHER" id="PTHR15937:SF3">
    <property type="entry name" value="TRANSMEMBRANE 7 SUPERFAMILY MEMBER 3"/>
    <property type="match status" value="1"/>
</dbReference>
<proteinExistence type="evidence at transcript level"/>
<feature type="transmembrane region" description="Helical" evidence="6">
    <location>
        <begin position="350"/>
        <end position="368"/>
    </location>
</feature>
<dbReference type="AlphaFoldDB" id="T2M4W7"/>
<evidence type="ECO:0000256" key="4">
    <source>
        <dbReference type="ARBA" id="ARBA00023136"/>
    </source>
</evidence>
<dbReference type="PANTHER" id="PTHR15937">
    <property type="entry name" value="TRANSMEMBRANE 7 SUPERFAMILY MEMBER 3"/>
    <property type="match status" value="1"/>
</dbReference>
<dbReference type="GO" id="GO:0005886">
    <property type="term" value="C:plasma membrane"/>
    <property type="evidence" value="ECO:0007669"/>
    <property type="project" value="TreeGrafter"/>
</dbReference>
<feature type="transmembrane region" description="Helical" evidence="6">
    <location>
        <begin position="294"/>
        <end position="313"/>
    </location>
</feature>
<dbReference type="Pfam" id="PF13886">
    <property type="entry name" value="TM7S3_TM198"/>
    <property type="match status" value="1"/>
</dbReference>
<protein>
    <submittedName>
        <fullName evidence="8">Transmembrane 7 superfamily member 3</fullName>
    </submittedName>
</protein>
<organism evidence="8">
    <name type="scientific">Hydra vulgaris</name>
    <name type="common">Hydra</name>
    <name type="synonym">Hydra attenuata</name>
    <dbReference type="NCBI Taxonomy" id="6087"/>
    <lineage>
        <taxon>Eukaryota</taxon>
        <taxon>Metazoa</taxon>
        <taxon>Cnidaria</taxon>
        <taxon>Hydrozoa</taxon>
        <taxon>Hydroidolina</taxon>
        <taxon>Anthoathecata</taxon>
        <taxon>Aplanulata</taxon>
        <taxon>Hydridae</taxon>
        <taxon>Hydra</taxon>
    </lineage>
</organism>
<evidence type="ECO:0000256" key="6">
    <source>
        <dbReference type="SAM" id="Phobius"/>
    </source>
</evidence>
<feature type="region of interest" description="Disordered" evidence="5">
    <location>
        <begin position="530"/>
        <end position="557"/>
    </location>
</feature>
<evidence type="ECO:0000256" key="1">
    <source>
        <dbReference type="ARBA" id="ARBA00004141"/>
    </source>
</evidence>
<feature type="transmembrane region" description="Helical" evidence="6">
    <location>
        <begin position="320"/>
        <end position="338"/>
    </location>
</feature>
<keyword evidence="3 6" id="KW-1133">Transmembrane helix</keyword>
<dbReference type="KEGG" id="hmg:105849593"/>
<dbReference type="GO" id="GO:0043069">
    <property type="term" value="P:negative regulation of programmed cell death"/>
    <property type="evidence" value="ECO:0007669"/>
    <property type="project" value="TreeGrafter"/>
</dbReference>
<keyword evidence="2 6" id="KW-0812">Transmembrane</keyword>
<dbReference type="InterPro" id="IPR042502">
    <property type="entry name" value="TM7SF3"/>
</dbReference>